<feature type="signal peptide" evidence="1">
    <location>
        <begin position="1"/>
        <end position="22"/>
    </location>
</feature>
<organism evidence="2 3">
    <name type="scientific">Tenacibaculum tangerinum</name>
    <dbReference type="NCBI Taxonomy" id="3038772"/>
    <lineage>
        <taxon>Bacteria</taxon>
        <taxon>Pseudomonadati</taxon>
        <taxon>Bacteroidota</taxon>
        <taxon>Flavobacteriia</taxon>
        <taxon>Flavobacteriales</taxon>
        <taxon>Flavobacteriaceae</taxon>
        <taxon>Tenacibaculum</taxon>
    </lineage>
</organism>
<dbReference type="EMBL" id="CP122539">
    <property type="protein sequence ID" value="WGH74967.1"/>
    <property type="molecule type" value="Genomic_DNA"/>
</dbReference>
<sequence length="216" mass="24627">MLKKSTLSFFFILFLSIASVYSQELWTKTDKSVIAQQKKEIFNTDTTPKQYVLMSLDLDGFKQTLPNSQSKSTSSSKIIQLPNANGRLEKFLVKETSYLAPDLAKKFPMITSFSAQGIDTPSSSAKISIGKDGVHAMIFSENEGTLYINPYTKDYQEYIIYKKSSVPIVKDEFLCMVEDTLREKNSSPNQKKMLMMVIYELTEWLWLVLGSMHSFT</sequence>
<feature type="chain" id="PRO_5046094564" evidence="1">
    <location>
        <begin position="23"/>
        <end position="216"/>
    </location>
</feature>
<evidence type="ECO:0000313" key="3">
    <source>
        <dbReference type="Proteomes" id="UP001232001"/>
    </source>
</evidence>
<gene>
    <name evidence="2" type="ORF">P8625_12915</name>
</gene>
<evidence type="ECO:0000313" key="2">
    <source>
        <dbReference type="EMBL" id="WGH74967.1"/>
    </source>
</evidence>
<reference evidence="2 3" key="1">
    <citation type="submission" date="2023-04" db="EMBL/GenBank/DDBJ databases">
        <title>Tenacibaculum tangerinum sp. nov., isolated from sea tidal flat of South Korea.</title>
        <authorList>
            <person name="Lee S.H."/>
            <person name="Kim J.-J."/>
        </authorList>
    </citation>
    <scope>NUCLEOTIDE SEQUENCE [LARGE SCALE GENOMIC DNA]</scope>
    <source>
        <strain evidence="2 3">GRR-S3-23</strain>
    </source>
</reference>
<name>A0ABY8L0G5_9FLAO</name>
<keyword evidence="3" id="KW-1185">Reference proteome</keyword>
<dbReference type="Proteomes" id="UP001232001">
    <property type="component" value="Chromosome"/>
</dbReference>
<accession>A0ABY8L0G5</accession>
<protein>
    <submittedName>
        <fullName evidence="2">Uncharacterized protein</fullName>
    </submittedName>
</protein>
<keyword evidence="1" id="KW-0732">Signal</keyword>
<proteinExistence type="predicted"/>
<dbReference type="RefSeq" id="WP_279650860.1">
    <property type="nucleotide sequence ID" value="NZ_CP122539.1"/>
</dbReference>
<evidence type="ECO:0000256" key="1">
    <source>
        <dbReference type="SAM" id="SignalP"/>
    </source>
</evidence>